<dbReference type="AlphaFoldDB" id="A0A6L5EGH3"/>
<evidence type="ECO:0000313" key="2">
    <source>
        <dbReference type="EMBL" id="MPQ54634.1"/>
    </source>
</evidence>
<keyword evidence="2" id="KW-0540">Nuclease</keyword>
<evidence type="ECO:0000259" key="1">
    <source>
        <dbReference type="Pfam" id="PF13392"/>
    </source>
</evidence>
<keyword evidence="2" id="KW-0255">Endonuclease</keyword>
<name>A0A6L5EGH3_9ENTR</name>
<dbReference type="Pfam" id="PF13392">
    <property type="entry name" value="HNH_3"/>
    <property type="match status" value="1"/>
</dbReference>
<dbReference type="EMBL" id="WHIY01000035">
    <property type="protein sequence ID" value="MPQ54634.1"/>
    <property type="molecule type" value="Genomic_DNA"/>
</dbReference>
<organism evidence="2 3">
    <name type="scientific">Citrobacter telavivensis</name>
    <dbReference type="NCBI Taxonomy" id="2653932"/>
    <lineage>
        <taxon>Bacteria</taxon>
        <taxon>Pseudomonadati</taxon>
        <taxon>Pseudomonadota</taxon>
        <taxon>Gammaproteobacteria</taxon>
        <taxon>Enterobacterales</taxon>
        <taxon>Enterobacteriaceae</taxon>
        <taxon>Citrobacter</taxon>
    </lineage>
</organism>
<protein>
    <submittedName>
        <fullName evidence="2">HNH endonuclease</fullName>
    </submittedName>
</protein>
<accession>A0A6L5EGH3</accession>
<dbReference type="InterPro" id="IPR044930">
    <property type="entry name" value="Homing_endonuclease_His-Me"/>
</dbReference>
<keyword evidence="2" id="KW-0378">Hydrolase</keyword>
<dbReference type="RefSeq" id="WP_045330132.1">
    <property type="nucleotide sequence ID" value="NZ_WHIY01000035.1"/>
</dbReference>
<keyword evidence="3" id="KW-1185">Reference proteome</keyword>
<gene>
    <name evidence="2" type="ORF">GBB84_27605</name>
</gene>
<dbReference type="Gene3D" id="3.90.75.10">
    <property type="entry name" value="Homing Intron 3 (I-ppo) Encoded Endonuclease, Chain A"/>
    <property type="match status" value="1"/>
</dbReference>
<dbReference type="InterPro" id="IPR003615">
    <property type="entry name" value="HNH_nuc"/>
</dbReference>
<sequence>MLSACVEHKQNRKYGITTTKVNGKTVSIKLHRKAYCEANGLTLDDIRGLIVMHECDNPKCINPSHLRIGTHQDNMNDMALKGRSCHRHGELNPRAKLSSSDVDEIKRLKGKKTQKQIADMFNVSKSHIGRIQRGDRWGG</sequence>
<dbReference type="GO" id="GO:0004519">
    <property type="term" value="F:endonuclease activity"/>
    <property type="evidence" value="ECO:0007669"/>
    <property type="project" value="UniProtKB-KW"/>
</dbReference>
<dbReference type="Proteomes" id="UP000475079">
    <property type="component" value="Unassembled WGS sequence"/>
</dbReference>
<comment type="caution">
    <text evidence="2">The sequence shown here is derived from an EMBL/GenBank/DDBJ whole genome shotgun (WGS) entry which is preliminary data.</text>
</comment>
<dbReference type="SUPFAM" id="SSF54060">
    <property type="entry name" value="His-Me finger endonucleases"/>
    <property type="match status" value="1"/>
</dbReference>
<proteinExistence type="predicted"/>
<reference evidence="2 3" key="1">
    <citation type="submission" date="2019-10" db="EMBL/GenBank/DDBJ databases">
        <title>Characterization of a new Citrobacter species.</title>
        <authorList>
            <person name="Goncalves Ribeiro T."/>
            <person name="Izdebski R."/>
            <person name="Urbanowicz P."/>
            <person name="Carmeli Y."/>
            <person name="Gniadkowski M."/>
            <person name="Peixe L."/>
        </authorList>
    </citation>
    <scope>NUCLEOTIDE SEQUENCE [LARGE SCALE GENOMIC DNA]</scope>
    <source>
        <strain evidence="2 3">NMI7905_11</strain>
    </source>
</reference>
<feature type="domain" description="HNH nuclease" evidence="1">
    <location>
        <begin position="30"/>
        <end position="75"/>
    </location>
</feature>
<dbReference type="InterPro" id="IPR044925">
    <property type="entry name" value="His-Me_finger_sf"/>
</dbReference>
<evidence type="ECO:0000313" key="3">
    <source>
        <dbReference type="Proteomes" id="UP000475079"/>
    </source>
</evidence>